<accession>A0A642KYR3</accession>
<reference evidence="1 2" key="1">
    <citation type="journal article" date="2019" name="Nat. Med.">
        <title>A library of human gut bacterial isolates paired with longitudinal multiomics data enables mechanistic microbiome research.</title>
        <authorList>
            <person name="Poyet M."/>
            <person name="Groussin M."/>
            <person name="Gibbons S.M."/>
            <person name="Avila-Pacheco J."/>
            <person name="Jiang X."/>
            <person name="Kearney S.M."/>
            <person name="Perrotta A.R."/>
            <person name="Berdy B."/>
            <person name="Zhao S."/>
            <person name="Lieberman T.D."/>
            <person name="Swanson P.K."/>
            <person name="Smith M."/>
            <person name="Roesemann S."/>
            <person name="Alexander J.E."/>
            <person name="Rich S.A."/>
            <person name="Livny J."/>
            <person name="Vlamakis H."/>
            <person name="Clish C."/>
            <person name="Bullock K."/>
            <person name="Deik A."/>
            <person name="Scott J."/>
            <person name="Pierce K.A."/>
            <person name="Xavier R.J."/>
            <person name="Alm E.J."/>
        </authorList>
    </citation>
    <scope>NUCLEOTIDE SEQUENCE [LARGE SCALE GENOMIC DNA]</scope>
    <source>
        <strain evidence="1 2">BIOML-A1</strain>
    </source>
</reference>
<dbReference type="EMBL" id="VWAQ01000055">
    <property type="protein sequence ID" value="KAA5202461.1"/>
    <property type="molecule type" value="Genomic_DNA"/>
</dbReference>
<dbReference type="Proteomes" id="UP000429838">
    <property type="component" value="Unassembled WGS sequence"/>
</dbReference>
<comment type="caution">
    <text evidence="1">The sequence shown here is derived from an EMBL/GenBank/DDBJ whole genome shotgun (WGS) entry which is preliminary data.</text>
</comment>
<organism evidence="1 2">
    <name type="scientific">Bacteroides fragilis</name>
    <dbReference type="NCBI Taxonomy" id="817"/>
    <lineage>
        <taxon>Bacteria</taxon>
        <taxon>Pseudomonadati</taxon>
        <taxon>Bacteroidota</taxon>
        <taxon>Bacteroidia</taxon>
        <taxon>Bacteroidales</taxon>
        <taxon>Bacteroidaceae</taxon>
        <taxon>Bacteroides</taxon>
    </lineage>
</organism>
<gene>
    <name evidence="1" type="ORF">F2Z25_23815</name>
</gene>
<dbReference type="AlphaFoldDB" id="A0A642KYR3"/>
<sequence length="141" mass="16342">MKKEEIVNLNRTLLYVSFGNMSKAGKSAMMRNLVRLGKHSKEIEEAMKIAFDKFKPAGLDDLMKKKDRSEEEQKELDGLTKKFDNDIREYTSEFLAEEVEIEMHYISEVDFDDLVDATSKATKELTAGNFMYLHEYLVKEG</sequence>
<evidence type="ECO:0000313" key="1">
    <source>
        <dbReference type="EMBL" id="KAA5202461.1"/>
    </source>
</evidence>
<name>A0A642KYR3_BACFG</name>
<proteinExistence type="predicted"/>
<protein>
    <submittedName>
        <fullName evidence="1">Uncharacterized protein</fullName>
    </submittedName>
</protein>
<evidence type="ECO:0000313" key="2">
    <source>
        <dbReference type="Proteomes" id="UP000429838"/>
    </source>
</evidence>